<proteinExistence type="predicted"/>
<dbReference type="Gene3D" id="2.60.120.10">
    <property type="entry name" value="Jelly Rolls"/>
    <property type="match status" value="1"/>
</dbReference>
<evidence type="ECO:0000313" key="6">
    <source>
        <dbReference type="Proteomes" id="UP000305654"/>
    </source>
</evidence>
<evidence type="ECO:0000256" key="2">
    <source>
        <dbReference type="ARBA" id="ARBA00023125"/>
    </source>
</evidence>
<dbReference type="InterPro" id="IPR018060">
    <property type="entry name" value="HTH_AraC"/>
</dbReference>
<dbReference type="SUPFAM" id="SSF46689">
    <property type="entry name" value="Homeodomain-like"/>
    <property type="match status" value="1"/>
</dbReference>
<dbReference type="SUPFAM" id="SSF51182">
    <property type="entry name" value="RmlC-like cupins"/>
    <property type="match status" value="1"/>
</dbReference>
<keyword evidence="3" id="KW-0804">Transcription</keyword>
<dbReference type="PROSITE" id="PS01124">
    <property type="entry name" value="HTH_ARAC_FAMILY_2"/>
    <property type="match status" value="1"/>
</dbReference>
<sequence>MTQSLITQGASEPPLHVFWAGRSTTMLPMAAVHAHSQVELNLMLEGAAIYSFGGLEIEARAGEFLLFWGAVPHRTMEVAPATNFVCLYVPIEMFLALPLSAALRETVLGGGMIAARDPIELDWPMRLHRELMSGDPGLAELDRLEIELRLRRLDVTGWINRAASQAVPPGGAGRHAKVCAMAQFLTSNATGRVSAGQVAGAVGLHPNYAMSLFKNALGMTLGDYLTRYRLHLAQSMLLGGTRDVASIAFESGFGSVSRFHEAFRRRFGVSPHRYRRATRPDRSGRVSAP</sequence>
<keyword evidence="2" id="KW-0238">DNA-binding</keyword>
<gene>
    <name evidence="5" type="ORF">FE263_19830</name>
</gene>
<organism evidence="5 6">
    <name type="scientific">Lichenicoccus roseus</name>
    <dbReference type="NCBI Taxonomy" id="2683649"/>
    <lineage>
        <taxon>Bacteria</taxon>
        <taxon>Pseudomonadati</taxon>
        <taxon>Pseudomonadota</taxon>
        <taxon>Alphaproteobacteria</taxon>
        <taxon>Acetobacterales</taxon>
        <taxon>Acetobacteraceae</taxon>
        <taxon>Lichenicoccus</taxon>
    </lineage>
</organism>
<dbReference type="EMBL" id="VCDI01000010">
    <property type="protein sequence ID" value="TLU70839.1"/>
    <property type="molecule type" value="Genomic_DNA"/>
</dbReference>
<evidence type="ECO:0000256" key="3">
    <source>
        <dbReference type="ARBA" id="ARBA00023163"/>
    </source>
</evidence>
<dbReference type="OrthoDB" id="110167at2"/>
<dbReference type="GO" id="GO:0003700">
    <property type="term" value="F:DNA-binding transcription factor activity"/>
    <property type="evidence" value="ECO:0007669"/>
    <property type="project" value="InterPro"/>
</dbReference>
<dbReference type="SMART" id="SM00342">
    <property type="entry name" value="HTH_ARAC"/>
    <property type="match status" value="1"/>
</dbReference>
<dbReference type="InterPro" id="IPR011051">
    <property type="entry name" value="RmlC_Cupin_sf"/>
</dbReference>
<dbReference type="InterPro" id="IPR018062">
    <property type="entry name" value="HTH_AraC-typ_CS"/>
</dbReference>
<dbReference type="AlphaFoldDB" id="A0A5R9J1L6"/>
<dbReference type="PROSITE" id="PS00041">
    <property type="entry name" value="HTH_ARAC_FAMILY_1"/>
    <property type="match status" value="1"/>
</dbReference>
<accession>A0A5R9J1L6</accession>
<name>A0A5R9J1L6_9PROT</name>
<dbReference type="InterPro" id="IPR050204">
    <property type="entry name" value="AraC_XylS_family_regulators"/>
</dbReference>
<keyword evidence="6" id="KW-1185">Reference proteome</keyword>
<dbReference type="PANTHER" id="PTHR46796">
    <property type="entry name" value="HTH-TYPE TRANSCRIPTIONAL ACTIVATOR RHAS-RELATED"/>
    <property type="match status" value="1"/>
</dbReference>
<reference evidence="5 6" key="1">
    <citation type="submission" date="2019-05" db="EMBL/GenBank/DDBJ databases">
        <authorList>
            <person name="Pankratov T."/>
            <person name="Grouzdev D."/>
        </authorList>
    </citation>
    <scope>NUCLEOTIDE SEQUENCE [LARGE SCALE GENOMIC DNA]</scope>
    <source>
        <strain evidence="5 6">KEBCLARHB70R</strain>
    </source>
</reference>
<dbReference type="Gene3D" id="1.10.10.60">
    <property type="entry name" value="Homeodomain-like"/>
    <property type="match status" value="2"/>
</dbReference>
<feature type="domain" description="HTH araC/xylS-type" evidence="4">
    <location>
        <begin position="179"/>
        <end position="277"/>
    </location>
</feature>
<keyword evidence="1" id="KW-0805">Transcription regulation</keyword>
<protein>
    <submittedName>
        <fullName evidence="5">Helix-turn-helix domain-containing protein</fullName>
    </submittedName>
</protein>
<evidence type="ECO:0000259" key="4">
    <source>
        <dbReference type="PROSITE" id="PS01124"/>
    </source>
</evidence>
<dbReference type="Proteomes" id="UP000305654">
    <property type="component" value="Unassembled WGS sequence"/>
</dbReference>
<evidence type="ECO:0000256" key="1">
    <source>
        <dbReference type="ARBA" id="ARBA00023015"/>
    </source>
</evidence>
<dbReference type="InterPro" id="IPR020449">
    <property type="entry name" value="Tscrpt_reg_AraC-type_HTH"/>
</dbReference>
<dbReference type="Pfam" id="PF12833">
    <property type="entry name" value="HTH_18"/>
    <property type="match status" value="1"/>
</dbReference>
<dbReference type="RefSeq" id="WP_138327781.1">
    <property type="nucleotide sequence ID" value="NZ_VCDI01000010.1"/>
</dbReference>
<dbReference type="InterPro" id="IPR014710">
    <property type="entry name" value="RmlC-like_jellyroll"/>
</dbReference>
<dbReference type="GO" id="GO:0043565">
    <property type="term" value="F:sequence-specific DNA binding"/>
    <property type="evidence" value="ECO:0007669"/>
    <property type="project" value="InterPro"/>
</dbReference>
<comment type="caution">
    <text evidence="5">The sequence shown here is derived from an EMBL/GenBank/DDBJ whole genome shotgun (WGS) entry which is preliminary data.</text>
</comment>
<dbReference type="PANTHER" id="PTHR46796:SF6">
    <property type="entry name" value="ARAC SUBFAMILY"/>
    <property type="match status" value="1"/>
</dbReference>
<evidence type="ECO:0000313" key="5">
    <source>
        <dbReference type="EMBL" id="TLU70839.1"/>
    </source>
</evidence>
<dbReference type="InterPro" id="IPR009057">
    <property type="entry name" value="Homeodomain-like_sf"/>
</dbReference>
<dbReference type="PRINTS" id="PR00032">
    <property type="entry name" value="HTHARAC"/>
</dbReference>